<protein>
    <recommendedName>
        <fullName evidence="6">Methyltransferase type 12 domain-containing protein</fullName>
    </recommendedName>
</protein>
<dbReference type="InterPro" id="IPR050444">
    <property type="entry name" value="Polyketide_Synthase"/>
</dbReference>
<dbReference type="CDD" id="cd02440">
    <property type="entry name" value="AdoMet_MTases"/>
    <property type="match status" value="1"/>
</dbReference>
<dbReference type="PANTHER" id="PTHR45681:SF6">
    <property type="entry name" value="POLYKETIDE SYNTHASE 37"/>
    <property type="match status" value="1"/>
</dbReference>
<gene>
    <name evidence="4" type="ORF">PAC_17800</name>
</gene>
<dbReference type="OrthoDB" id="429813at2759"/>
<keyword evidence="5" id="KW-1185">Reference proteome</keyword>
<evidence type="ECO:0000313" key="5">
    <source>
        <dbReference type="Proteomes" id="UP000184330"/>
    </source>
</evidence>
<dbReference type="PANTHER" id="PTHR45681">
    <property type="entry name" value="POLYKETIDE SYNTHASE 44-RELATED"/>
    <property type="match status" value="1"/>
</dbReference>
<accession>A0A1L7XS72</accession>
<dbReference type="AlphaFoldDB" id="A0A1L7XS72"/>
<dbReference type="EMBL" id="FJOG01000048">
    <property type="protein sequence ID" value="CZR67901.1"/>
    <property type="molecule type" value="Genomic_DNA"/>
</dbReference>
<evidence type="ECO:0000259" key="2">
    <source>
        <dbReference type="Pfam" id="PF08242"/>
    </source>
</evidence>
<dbReference type="InterPro" id="IPR041068">
    <property type="entry name" value="HTH_51"/>
</dbReference>
<dbReference type="Pfam" id="PF18558">
    <property type="entry name" value="HTH_51"/>
    <property type="match status" value="1"/>
</dbReference>
<sequence length="388" mass="42984">MPSNKENSLDSDTVLDAFLGVKDRTDEFIVKNKLQTYYSEFVPRSDELAIAIFCNAFEELGCLIRSASPGTKLEHIKHVPAHKKLVKYIYEVLEKKAGLIENSGAEITRTSVACPSNNIDKTMKDLLRDRPAQDAEVKLMQITGPSLAKCLSGKTDGIQLIFGAPEGRTLLDKLYATSNASSTALQQLEAFIEEIGVTWPTDAGPLRILEIGAGTGGTTSRLLPALARLDIPVVYTMTDLSSALVTEAASTFKQYPFVKFEVVDIEQEPSPSLRNSQHIVLGSNVIHATRDLSVSLEMIHKMLRPDGFLIFHELTTQMLWADSIFGLFEGWWRFEDGRQHALQSAKSWATVLKSAGYSNVDWTDGRRPEARLQKLIFAMASDSGYVHT</sequence>
<dbReference type="STRING" id="576137.A0A1L7XS72"/>
<organism evidence="4 5">
    <name type="scientific">Phialocephala subalpina</name>
    <dbReference type="NCBI Taxonomy" id="576137"/>
    <lineage>
        <taxon>Eukaryota</taxon>
        <taxon>Fungi</taxon>
        <taxon>Dikarya</taxon>
        <taxon>Ascomycota</taxon>
        <taxon>Pezizomycotina</taxon>
        <taxon>Leotiomycetes</taxon>
        <taxon>Helotiales</taxon>
        <taxon>Mollisiaceae</taxon>
        <taxon>Phialocephala</taxon>
        <taxon>Phialocephala fortinii species complex</taxon>
    </lineage>
</organism>
<dbReference type="SUPFAM" id="SSF53335">
    <property type="entry name" value="S-adenosyl-L-methionine-dependent methyltransferases"/>
    <property type="match status" value="1"/>
</dbReference>
<evidence type="ECO:0000313" key="4">
    <source>
        <dbReference type="EMBL" id="CZR67901.1"/>
    </source>
</evidence>
<feature type="domain" description="Methyltransferase fungal type helix-turn-helix" evidence="3">
    <location>
        <begin position="21"/>
        <end position="107"/>
    </location>
</feature>
<reference evidence="4 5" key="1">
    <citation type="submission" date="2016-03" db="EMBL/GenBank/DDBJ databases">
        <authorList>
            <person name="Ploux O."/>
        </authorList>
    </citation>
    <scope>NUCLEOTIDE SEQUENCE [LARGE SCALE GENOMIC DNA]</scope>
    <source>
        <strain evidence="4 5">UAMH 11012</strain>
    </source>
</reference>
<dbReference type="GO" id="GO:0016740">
    <property type="term" value="F:transferase activity"/>
    <property type="evidence" value="ECO:0007669"/>
    <property type="project" value="UniProtKB-KW"/>
</dbReference>
<evidence type="ECO:0008006" key="6">
    <source>
        <dbReference type="Google" id="ProtNLM"/>
    </source>
</evidence>
<dbReference type="Pfam" id="PF08242">
    <property type="entry name" value="Methyltransf_12"/>
    <property type="match status" value="1"/>
</dbReference>
<proteinExistence type="predicted"/>
<name>A0A1L7XS72_9HELO</name>
<dbReference type="Gene3D" id="3.40.50.150">
    <property type="entry name" value="Vaccinia Virus protein VP39"/>
    <property type="match status" value="1"/>
</dbReference>
<dbReference type="Proteomes" id="UP000184330">
    <property type="component" value="Unassembled WGS sequence"/>
</dbReference>
<dbReference type="InterPro" id="IPR013217">
    <property type="entry name" value="Methyltransf_12"/>
</dbReference>
<dbReference type="InterPro" id="IPR029063">
    <property type="entry name" value="SAM-dependent_MTases_sf"/>
</dbReference>
<evidence type="ECO:0000259" key="3">
    <source>
        <dbReference type="Pfam" id="PF18558"/>
    </source>
</evidence>
<evidence type="ECO:0000256" key="1">
    <source>
        <dbReference type="ARBA" id="ARBA00022679"/>
    </source>
</evidence>
<keyword evidence="1" id="KW-0808">Transferase</keyword>
<feature type="domain" description="Methyltransferase type 12" evidence="2">
    <location>
        <begin position="209"/>
        <end position="309"/>
    </location>
</feature>